<sequence>SGFQTFSSIRSFSFRSFRSSTVWYPFRSREEAYSCKQRLHINGKCTGSKKGENVSNDYWKPMYHLDYPGFTHIVGVTQVHVCDGPGAMG</sequence>
<proteinExistence type="predicted"/>
<comment type="caution">
    <text evidence="1">The sequence shown here is derived from an EMBL/GenBank/DDBJ whole genome shotgun (WGS) entry which is preliminary data.</text>
</comment>
<name>A0A8T2MYF3_9TELE</name>
<evidence type="ECO:0000313" key="2">
    <source>
        <dbReference type="Proteomes" id="UP000824540"/>
    </source>
</evidence>
<organism evidence="1 2">
    <name type="scientific">Albula glossodonta</name>
    <name type="common">roundjaw bonefish</name>
    <dbReference type="NCBI Taxonomy" id="121402"/>
    <lineage>
        <taxon>Eukaryota</taxon>
        <taxon>Metazoa</taxon>
        <taxon>Chordata</taxon>
        <taxon>Craniata</taxon>
        <taxon>Vertebrata</taxon>
        <taxon>Euteleostomi</taxon>
        <taxon>Actinopterygii</taxon>
        <taxon>Neopterygii</taxon>
        <taxon>Teleostei</taxon>
        <taxon>Albuliformes</taxon>
        <taxon>Albulidae</taxon>
        <taxon>Albula</taxon>
    </lineage>
</organism>
<dbReference type="EMBL" id="JAFBMS010000204">
    <property type="protein sequence ID" value="KAG9333349.1"/>
    <property type="molecule type" value="Genomic_DNA"/>
</dbReference>
<gene>
    <name evidence="1" type="ORF">JZ751_012758</name>
</gene>
<feature type="non-terminal residue" evidence="1">
    <location>
        <position position="89"/>
    </location>
</feature>
<accession>A0A8T2MYF3</accession>
<dbReference type="Proteomes" id="UP000824540">
    <property type="component" value="Unassembled WGS sequence"/>
</dbReference>
<protein>
    <submittedName>
        <fullName evidence="1">Uncharacterized protein</fullName>
    </submittedName>
</protein>
<reference evidence="1" key="1">
    <citation type="thesis" date="2021" institute="BYU ScholarsArchive" country="Provo, UT, USA">
        <title>Applications of and Algorithms for Genome Assembly and Genomic Analyses with an Emphasis on Marine Teleosts.</title>
        <authorList>
            <person name="Pickett B.D."/>
        </authorList>
    </citation>
    <scope>NUCLEOTIDE SEQUENCE</scope>
    <source>
        <strain evidence="1">HI-2016</strain>
    </source>
</reference>
<dbReference type="AlphaFoldDB" id="A0A8T2MYF3"/>
<evidence type="ECO:0000313" key="1">
    <source>
        <dbReference type="EMBL" id="KAG9333349.1"/>
    </source>
</evidence>
<keyword evidence="2" id="KW-1185">Reference proteome</keyword>